<name>A0A386HSL3_9BACT</name>
<dbReference type="InterPro" id="IPR047951">
    <property type="entry name" value="Transpos_ISL3"/>
</dbReference>
<protein>
    <submittedName>
        <fullName evidence="2">ISL3 family transposase</fullName>
    </submittedName>
</protein>
<dbReference type="PANTHER" id="PTHR33498:SF1">
    <property type="entry name" value="TRANSPOSASE FOR INSERTION SEQUENCE ELEMENT IS1557"/>
    <property type="match status" value="1"/>
</dbReference>
<reference evidence="2 3" key="1">
    <citation type="submission" date="2018-09" db="EMBL/GenBank/DDBJ databases">
        <title>Arachidicoccus sp. nov., a bacterium isolated from soil.</title>
        <authorList>
            <person name="Weon H.-Y."/>
            <person name="Kwon S.-W."/>
            <person name="Lee S.A."/>
        </authorList>
    </citation>
    <scope>NUCLEOTIDE SEQUENCE [LARGE SCALE GENOMIC DNA]</scope>
    <source>
        <strain evidence="2 3">KIS59-12</strain>
    </source>
</reference>
<dbReference type="InterPro" id="IPR002560">
    <property type="entry name" value="Transposase_DDE"/>
</dbReference>
<dbReference type="AlphaFoldDB" id="A0A386HSL3"/>
<proteinExistence type="predicted"/>
<accession>A0A386HSL3</accession>
<dbReference type="Pfam" id="PF01610">
    <property type="entry name" value="DDE_Tnp_ISL3"/>
    <property type="match status" value="1"/>
</dbReference>
<evidence type="ECO:0000313" key="2">
    <source>
        <dbReference type="EMBL" id="AYD48264.1"/>
    </source>
</evidence>
<dbReference type="EMBL" id="CP032489">
    <property type="protein sequence ID" value="AYD48264.1"/>
    <property type="molecule type" value="Genomic_DNA"/>
</dbReference>
<feature type="domain" description="Transposase IS204/IS1001/IS1096/IS1165 DDE" evidence="1">
    <location>
        <begin position="157"/>
        <end position="391"/>
    </location>
</feature>
<dbReference type="OrthoDB" id="1428197at2"/>
<evidence type="ECO:0000259" key="1">
    <source>
        <dbReference type="Pfam" id="PF01610"/>
    </source>
</evidence>
<dbReference type="NCBIfam" id="NF033550">
    <property type="entry name" value="transpos_ISL3"/>
    <property type="match status" value="1"/>
</dbReference>
<dbReference type="Proteomes" id="UP000266118">
    <property type="component" value="Chromosome"/>
</dbReference>
<evidence type="ECO:0000313" key="3">
    <source>
        <dbReference type="Proteomes" id="UP000266118"/>
    </source>
</evidence>
<dbReference type="PANTHER" id="PTHR33498">
    <property type="entry name" value="TRANSPOSASE FOR INSERTION SEQUENCE ELEMENT IS1557"/>
    <property type="match status" value="1"/>
</dbReference>
<gene>
    <name evidence="2" type="ORF">D6B99_12020</name>
</gene>
<keyword evidence="3" id="KW-1185">Reference proteome</keyword>
<organism evidence="2 3">
    <name type="scientific">Arachidicoccus soli</name>
    <dbReference type="NCBI Taxonomy" id="2341117"/>
    <lineage>
        <taxon>Bacteria</taxon>
        <taxon>Pseudomonadati</taxon>
        <taxon>Bacteroidota</taxon>
        <taxon>Chitinophagia</taxon>
        <taxon>Chitinophagales</taxon>
        <taxon>Chitinophagaceae</taxon>
        <taxon>Arachidicoccus</taxon>
    </lineage>
</organism>
<dbReference type="KEGG" id="ark:D6B99_12020"/>
<sequence>MEFDMFLQEMLGITKEFAVVQVEKMTSPEKITRIYLKYQATDCVVDGKYYPIYDYAPEREWQHLGWFEYKCYLIAKLPRYKDKEGKIKTYKPNFSPPGRSYTNFFRSATIQLLQKIKVQNSVAEIMRTTPYIVRSIMEDAVEQGMINRGEVIHFNNISIDEKAYTRGHHYATIIMDSDKEHILDLQEGRREKDLKTLLYLLSGQETLPDLNIVNMDMWKPYMNVIKEVAPQATIVHDNFHVVKKLTEAIDNTRKKEVKNCDLLKFQKFNVLKNSENRSDQQKKLFTELAATNINTTKAWQVRENYKVLWSYINLNKETAKDLIKTWIDNSKTYAIEHVNKALNTIEAHIEGIAAALMTRTSSGLHENTNGRIQSIVARARGFANFERFRINALFYYGNLQYNH</sequence>